<dbReference type="SUPFAM" id="SSF55797">
    <property type="entry name" value="PR-1-like"/>
    <property type="match status" value="1"/>
</dbReference>
<evidence type="ECO:0000313" key="3">
    <source>
        <dbReference type="EMBL" id="MCH7320622.1"/>
    </source>
</evidence>
<comment type="caution">
    <text evidence="3">The sequence shown here is derived from an EMBL/GenBank/DDBJ whole genome shotgun (WGS) entry which is preliminary data.</text>
</comment>
<evidence type="ECO:0000313" key="4">
    <source>
        <dbReference type="Proteomes" id="UP001316087"/>
    </source>
</evidence>
<dbReference type="PANTHER" id="PTHR43308">
    <property type="entry name" value="OUTER MEMBRANE PROTEIN ALPHA-RELATED"/>
    <property type="match status" value="1"/>
</dbReference>
<evidence type="ECO:0000256" key="1">
    <source>
        <dbReference type="SAM" id="SignalP"/>
    </source>
</evidence>
<dbReference type="Pfam" id="PF00188">
    <property type="entry name" value="CAP"/>
    <property type="match status" value="1"/>
</dbReference>
<dbReference type="Pfam" id="PF00395">
    <property type="entry name" value="SLH"/>
    <property type="match status" value="3"/>
</dbReference>
<reference evidence="3 4" key="1">
    <citation type="submission" date="2022-03" db="EMBL/GenBank/DDBJ databases">
        <authorList>
            <person name="Jo J.-H."/>
            <person name="Im W.-T."/>
        </authorList>
    </citation>
    <scope>NUCLEOTIDE SEQUENCE [LARGE SCALE GENOMIC DNA]</scope>
    <source>
        <strain evidence="3 4">MA9</strain>
    </source>
</reference>
<dbReference type="InterPro" id="IPR035940">
    <property type="entry name" value="CAP_sf"/>
</dbReference>
<dbReference type="PROSITE" id="PS51272">
    <property type="entry name" value="SLH"/>
    <property type="match status" value="3"/>
</dbReference>
<evidence type="ECO:0000259" key="2">
    <source>
        <dbReference type="PROSITE" id="PS51272"/>
    </source>
</evidence>
<feature type="domain" description="SLH" evidence="2">
    <location>
        <begin position="145"/>
        <end position="208"/>
    </location>
</feature>
<proteinExistence type="predicted"/>
<feature type="chain" id="PRO_5046978366" evidence="1">
    <location>
        <begin position="25"/>
        <end position="352"/>
    </location>
</feature>
<protein>
    <submittedName>
        <fullName evidence="3">S-layer homology domain-containing protein</fullName>
    </submittedName>
</protein>
<keyword evidence="4" id="KW-1185">Reference proteome</keyword>
<accession>A0ABS9U8F7</accession>
<organism evidence="3 4">
    <name type="scientific">Solibacillus palustris</name>
    <dbReference type="NCBI Taxonomy" id="2908203"/>
    <lineage>
        <taxon>Bacteria</taxon>
        <taxon>Bacillati</taxon>
        <taxon>Bacillota</taxon>
        <taxon>Bacilli</taxon>
        <taxon>Bacillales</taxon>
        <taxon>Caryophanaceae</taxon>
        <taxon>Solibacillus</taxon>
    </lineage>
</organism>
<dbReference type="Gene3D" id="3.40.33.10">
    <property type="entry name" value="CAP"/>
    <property type="match status" value="1"/>
</dbReference>
<dbReference type="PANTHER" id="PTHR43308:SF5">
    <property type="entry name" value="S-LAYER PROTEIN _ PEPTIDOGLYCAN ENDO-BETA-N-ACETYLGLUCOSAMINIDASE"/>
    <property type="match status" value="1"/>
</dbReference>
<sequence>MKKILLASSFAVLFWGSVQTQSLAATSSFSDVPAKHWAATTIYDLVAKGYMQGYEDGTFKPNQTTTRGEAAVIIARTMGIDLTTDFKPSFQDVPETHPYYKQISKLTELGVLQDGYFFYPNAQLKRSEISKMIALAYGIEVDNQNKSAFKDLSNNFWAKDYIESLADVSIVQGITASRFEPNQYVTRAQIALLTKRGMAFKGQLEKKEIIYDFLQKDYITTVNHYKNWETKILSLVNEIRVKNNLSKLTIDSDLTQISIIKAKDMMKRNYFEHCSPFYGNPWDLATLFDYEYISFGENIARNFTTAQATFDAWMASPKHRANILNSQYEYMGIGVEKAKNGKYYIVQHFSAK</sequence>
<gene>
    <name evidence="3" type="ORF">LZ480_01875</name>
</gene>
<name>A0ABS9U8F7_9BACL</name>
<dbReference type="InterPro" id="IPR051465">
    <property type="entry name" value="Cell_Envelope_Struct_Comp"/>
</dbReference>
<dbReference type="InterPro" id="IPR014044">
    <property type="entry name" value="CAP_dom"/>
</dbReference>
<feature type="domain" description="SLH" evidence="2">
    <location>
        <begin position="89"/>
        <end position="144"/>
    </location>
</feature>
<dbReference type="Proteomes" id="UP001316087">
    <property type="component" value="Unassembled WGS sequence"/>
</dbReference>
<dbReference type="InterPro" id="IPR001119">
    <property type="entry name" value="SLH_dom"/>
</dbReference>
<keyword evidence="1" id="KW-0732">Signal</keyword>
<feature type="domain" description="SLH" evidence="2">
    <location>
        <begin position="25"/>
        <end position="88"/>
    </location>
</feature>
<dbReference type="CDD" id="cd05379">
    <property type="entry name" value="CAP_bacterial"/>
    <property type="match status" value="1"/>
</dbReference>
<dbReference type="EMBL" id="JAKZFC010000001">
    <property type="protein sequence ID" value="MCH7320622.1"/>
    <property type="molecule type" value="Genomic_DNA"/>
</dbReference>
<feature type="signal peptide" evidence="1">
    <location>
        <begin position="1"/>
        <end position="24"/>
    </location>
</feature>
<dbReference type="RefSeq" id="WP_241367636.1">
    <property type="nucleotide sequence ID" value="NZ_JAKZFC010000001.1"/>
</dbReference>